<accession>A4BI33</accession>
<feature type="binding site" description="covalent" evidence="7">
    <location>
        <position position="137"/>
    </location>
    <ligand>
        <name>heme c</name>
        <dbReference type="ChEBI" id="CHEBI:61717"/>
    </ligand>
</feature>
<evidence type="ECO:0000313" key="9">
    <source>
        <dbReference type="EMBL" id="EAR08176.1"/>
    </source>
</evidence>
<keyword evidence="3 6" id="KW-0479">Metal-binding</keyword>
<dbReference type="InterPro" id="IPR010980">
    <property type="entry name" value="Cyt_c/b562"/>
</dbReference>
<keyword evidence="10" id="KW-1185">Reference proteome</keyword>
<dbReference type="RefSeq" id="WP_008042933.1">
    <property type="nucleotide sequence ID" value="NZ_CH724149.1"/>
</dbReference>
<dbReference type="STRING" id="314283.MED297_14595"/>
<keyword evidence="2 7" id="KW-0349">Heme</keyword>
<reference evidence="9 10" key="1">
    <citation type="submission" date="2006-02" db="EMBL/GenBank/DDBJ databases">
        <authorList>
            <person name="Pinhassi J."/>
            <person name="Pedros-Alio C."/>
            <person name="Ferriera S."/>
            <person name="Johnson J."/>
            <person name="Kravitz S."/>
            <person name="Halpern A."/>
            <person name="Remington K."/>
            <person name="Beeson K."/>
            <person name="Tran B."/>
            <person name="Rogers Y.-H."/>
            <person name="Friedman R."/>
            <person name="Venter J.C."/>
        </authorList>
    </citation>
    <scope>NUCLEOTIDE SEQUENCE [LARGE SCALE GENOMIC DNA]</scope>
    <source>
        <strain evidence="9 10">MED297</strain>
    </source>
</reference>
<dbReference type="AlphaFoldDB" id="A4BI33"/>
<dbReference type="GO" id="GO:0042597">
    <property type="term" value="C:periplasmic space"/>
    <property type="evidence" value="ECO:0007669"/>
    <property type="project" value="InterPro"/>
</dbReference>
<evidence type="ECO:0000256" key="1">
    <source>
        <dbReference type="ARBA" id="ARBA00022448"/>
    </source>
</evidence>
<dbReference type="InterPro" id="IPR012127">
    <property type="entry name" value="Cyt_c_prime"/>
</dbReference>
<keyword evidence="1" id="KW-0813">Transport</keyword>
<dbReference type="PROSITE" id="PS51009">
    <property type="entry name" value="CYTCII"/>
    <property type="match status" value="1"/>
</dbReference>
<evidence type="ECO:0000256" key="4">
    <source>
        <dbReference type="ARBA" id="ARBA00022982"/>
    </source>
</evidence>
<evidence type="ECO:0000256" key="3">
    <source>
        <dbReference type="ARBA" id="ARBA00022723"/>
    </source>
</evidence>
<organism evidence="9 10">
    <name type="scientific">Reinekea blandensis MED297</name>
    <dbReference type="NCBI Taxonomy" id="314283"/>
    <lineage>
        <taxon>Bacteria</taxon>
        <taxon>Pseudomonadati</taxon>
        <taxon>Pseudomonadota</taxon>
        <taxon>Gammaproteobacteria</taxon>
        <taxon>Oceanospirillales</taxon>
        <taxon>Saccharospirillaceae</taxon>
        <taxon>Reinekea</taxon>
    </lineage>
</organism>
<evidence type="ECO:0000256" key="2">
    <source>
        <dbReference type="ARBA" id="ARBA00022617"/>
    </source>
</evidence>
<feature type="chain" id="PRO_5002666586" evidence="8">
    <location>
        <begin position="22"/>
        <end position="144"/>
    </location>
</feature>
<dbReference type="SUPFAM" id="SSF47175">
    <property type="entry name" value="Cytochromes"/>
    <property type="match status" value="1"/>
</dbReference>
<evidence type="ECO:0000256" key="7">
    <source>
        <dbReference type="PIRSR" id="PIRSR000027-2"/>
    </source>
</evidence>
<dbReference type="HOGENOM" id="CLU_106713_2_0_6"/>
<dbReference type="GO" id="GO:0009055">
    <property type="term" value="F:electron transfer activity"/>
    <property type="evidence" value="ECO:0007669"/>
    <property type="project" value="InterPro"/>
</dbReference>
<dbReference type="GO" id="GO:0022900">
    <property type="term" value="P:electron transport chain"/>
    <property type="evidence" value="ECO:0007669"/>
    <property type="project" value="InterPro"/>
</dbReference>
<comment type="PTM">
    <text evidence="7">Binds 1 heme group per subunit.</text>
</comment>
<gene>
    <name evidence="9" type="ORF">MED297_14595</name>
</gene>
<evidence type="ECO:0000313" key="10">
    <source>
        <dbReference type="Proteomes" id="UP000005953"/>
    </source>
</evidence>
<evidence type="ECO:0000256" key="5">
    <source>
        <dbReference type="ARBA" id="ARBA00023004"/>
    </source>
</evidence>
<dbReference type="EMBL" id="AAOE01000024">
    <property type="protein sequence ID" value="EAR08176.1"/>
    <property type="molecule type" value="Genomic_DNA"/>
</dbReference>
<dbReference type="GO" id="GO:0005506">
    <property type="term" value="F:iron ion binding"/>
    <property type="evidence" value="ECO:0007669"/>
    <property type="project" value="InterPro"/>
</dbReference>
<dbReference type="OrthoDB" id="5520910at2"/>
<evidence type="ECO:0000256" key="8">
    <source>
        <dbReference type="SAM" id="SignalP"/>
    </source>
</evidence>
<dbReference type="PIRSF" id="PIRSF000027">
    <property type="entry name" value="Cytc_c_prime"/>
    <property type="match status" value="1"/>
</dbReference>
<feature type="signal peptide" evidence="8">
    <location>
        <begin position="1"/>
        <end position="21"/>
    </location>
</feature>
<evidence type="ECO:0000256" key="6">
    <source>
        <dbReference type="PIRSR" id="PIRSR000027-1"/>
    </source>
</evidence>
<comment type="caution">
    <text evidence="9">The sequence shown here is derived from an EMBL/GenBank/DDBJ whole genome shotgun (WGS) entry which is preliminary data.</text>
</comment>
<dbReference type="InterPro" id="IPR002321">
    <property type="entry name" value="Cyt_c_II"/>
</dbReference>
<sequence length="144" mass="15415">MKKPLTVIGAGLLSVAVLAHADATGVVKERMDAMSAIGDANKPLVAISRGRADFDLTTVMNSANTIAEHSGSSLLEMFPEGSTSDASDAKEAIWSDWETFSEYAMSMETAAMDLAEIDNEEAFASAYREVSSNCSGCHRKFRAR</sequence>
<name>A4BI33_9GAMM</name>
<feature type="binding site" description="covalent" evidence="7">
    <location>
        <position position="134"/>
    </location>
    <ligand>
        <name>heme c</name>
        <dbReference type="ChEBI" id="CHEBI:61717"/>
    </ligand>
</feature>
<dbReference type="Gene3D" id="1.20.120.10">
    <property type="entry name" value="Cytochrome c/b562"/>
    <property type="match status" value="1"/>
</dbReference>
<dbReference type="GO" id="GO:0020037">
    <property type="term" value="F:heme binding"/>
    <property type="evidence" value="ECO:0007669"/>
    <property type="project" value="InterPro"/>
</dbReference>
<keyword evidence="4" id="KW-0249">Electron transport</keyword>
<dbReference type="Pfam" id="PF01322">
    <property type="entry name" value="Cytochrom_C_2"/>
    <property type="match status" value="1"/>
</dbReference>
<dbReference type="Proteomes" id="UP000005953">
    <property type="component" value="Unassembled WGS sequence"/>
</dbReference>
<protein>
    <submittedName>
        <fullName evidence="9">Cytochrome c</fullName>
    </submittedName>
</protein>
<proteinExistence type="predicted"/>
<keyword evidence="5 6" id="KW-0408">Iron</keyword>
<keyword evidence="8" id="KW-0732">Signal</keyword>
<feature type="binding site" description="axial binding residue" evidence="6">
    <location>
        <position position="138"/>
    </location>
    <ligand>
        <name>heme c</name>
        <dbReference type="ChEBI" id="CHEBI:61717"/>
    </ligand>
    <ligandPart>
        <name>Fe</name>
        <dbReference type="ChEBI" id="CHEBI:18248"/>
    </ligandPart>
</feature>